<evidence type="ECO:0000256" key="2">
    <source>
        <dbReference type="SAM" id="Phobius"/>
    </source>
</evidence>
<gene>
    <name evidence="3" type="ORF">GBA65_21145</name>
</gene>
<keyword evidence="4" id="KW-1185">Reference proteome</keyword>
<reference evidence="3 4" key="1">
    <citation type="submission" date="2019-10" db="EMBL/GenBank/DDBJ databases">
        <title>Rubrobacter sp nov SCSIO 52915 isolated from a deep-sea sediment in the South China Sea.</title>
        <authorList>
            <person name="Chen R.W."/>
        </authorList>
    </citation>
    <scope>NUCLEOTIDE SEQUENCE [LARGE SCALE GENOMIC DNA]</scope>
    <source>
        <strain evidence="3 4">SCSIO 52915</strain>
        <plasmid evidence="3 4">unnamed1</plasmid>
    </source>
</reference>
<feature type="transmembrane region" description="Helical" evidence="2">
    <location>
        <begin position="64"/>
        <end position="83"/>
    </location>
</feature>
<organism evidence="3 4">
    <name type="scientific">Rubrobacter marinus</name>
    <dbReference type="NCBI Taxonomy" id="2653852"/>
    <lineage>
        <taxon>Bacteria</taxon>
        <taxon>Bacillati</taxon>
        <taxon>Actinomycetota</taxon>
        <taxon>Rubrobacteria</taxon>
        <taxon>Rubrobacterales</taxon>
        <taxon>Rubrobacteraceae</taxon>
        <taxon>Rubrobacter</taxon>
    </lineage>
</organism>
<feature type="transmembrane region" description="Helical" evidence="2">
    <location>
        <begin position="89"/>
        <end position="111"/>
    </location>
</feature>
<feature type="transmembrane region" description="Helical" evidence="2">
    <location>
        <begin position="146"/>
        <end position="166"/>
    </location>
</feature>
<dbReference type="RefSeq" id="WP_166398683.1">
    <property type="nucleotide sequence ID" value="NZ_CP045122.1"/>
</dbReference>
<keyword evidence="3" id="KW-0614">Plasmid</keyword>
<geneLocation type="plasmid" evidence="3 4">
    <name>unnamed1</name>
</geneLocation>
<evidence type="ECO:0000313" key="3">
    <source>
        <dbReference type="EMBL" id="QIN80968.1"/>
    </source>
</evidence>
<name>A0A6G8Q3E5_9ACTN</name>
<evidence type="ECO:0000313" key="4">
    <source>
        <dbReference type="Proteomes" id="UP000502706"/>
    </source>
</evidence>
<protein>
    <submittedName>
        <fullName evidence="3">Uncharacterized protein</fullName>
    </submittedName>
</protein>
<evidence type="ECO:0000256" key="1">
    <source>
        <dbReference type="SAM" id="MobiDB-lite"/>
    </source>
</evidence>
<feature type="transmembrane region" description="Helical" evidence="2">
    <location>
        <begin position="123"/>
        <end position="140"/>
    </location>
</feature>
<dbReference type="EMBL" id="CP045122">
    <property type="protein sequence ID" value="QIN80968.1"/>
    <property type="molecule type" value="Genomic_DNA"/>
</dbReference>
<feature type="transmembrane region" description="Helical" evidence="2">
    <location>
        <begin position="178"/>
        <end position="197"/>
    </location>
</feature>
<feature type="transmembrane region" description="Helical" evidence="2">
    <location>
        <begin position="33"/>
        <end position="52"/>
    </location>
</feature>
<sequence length="237" mass="24124">MVGIYGLLAALGTSGLSLGARSAAPVWRGVSGTEAVALGLFGAALSLSMFALGELDFHIEGRDALFYPSLAGVLAAVSLMGAARYFGRAGAATAVALVYLLFRSSMLLVVWGMGSVEHLTPPVMVLAPALAIDLVLWRAGRNFGGGRVLAAALLAGPALLGGEWALRALFDFGGWEPLEVAASLAAVTIAVATGALAGDRLGSLLRGEHGPLPPRSRPVEDGVTRRPPLPSRSAASG</sequence>
<proteinExistence type="predicted"/>
<feature type="region of interest" description="Disordered" evidence="1">
    <location>
        <begin position="207"/>
        <end position="237"/>
    </location>
</feature>
<keyword evidence="2" id="KW-0472">Membrane</keyword>
<keyword evidence="2" id="KW-0812">Transmembrane</keyword>
<dbReference type="AlphaFoldDB" id="A0A6G8Q3E5"/>
<keyword evidence="2" id="KW-1133">Transmembrane helix</keyword>
<dbReference type="KEGG" id="rmar:GBA65_21145"/>
<accession>A0A6G8Q3E5</accession>
<dbReference type="Proteomes" id="UP000502706">
    <property type="component" value="Plasmid unnamed1"/>
</dbReference>